<keyword evidence="5 7" id="KW-0175">Coiled coil</keyword>
<dbReference type="InterPro" id="IPR024704">
    <property type="entry name" value="SMC"/>
</dbReference>
<dbReference type="Pfam" id="PF06470">
    <property type="entry name" value="SMC_hinge"/>
    <property type="match status" value="1"/>
</dbReference>
<dbReference type="GO" id="GO:0003677">
    <property type="term" value="F:DNA binding"/>
    <property type="evidence" value="ECO:0007669"/>
    <property type="project" value="UniProtKB-UniRule"/>
</dbReference>
<keyword evidence="11" id="KW-1185">Reference proteome</keyword>
<reference evidence="10" key="1">
    <citation type="submission" date="2019-04" db="EMBL/GenBank/DDBJ databases">
        <authorList>
            <consortium name="Science for Life Laboratories"/>
        </authorList>
    </citation>
    <scope>NUCLEOTIDE SEQUENCE</scope>
    <source>
        <strain evidence="10">MBLW1</strain>
    </source>
</reference>
<dbReference type="FunFam" id="3.40.50.300:FF:000901">
    <property type="entry name" value="Chromosome partition protein Smc"/>
    <property type="match status" value="1"/>
</dbReference>
<dbReference type="GO" id="GO:0007062">
    <property type="term" value="P:sister chromatid cohesion"/>
    <property type="evidence" value="ECO:0007669"/>
    <property type="project" value="InterPro"/>
</dbReference>
<evidence type="ECO:0000313" key="11">
    <source>
        <dbReference type="Proteomes" id="UP000464378"/>
    </source>
</evidence>
<dbReference type="InterPro" id="IPR003395">
    <property type="entry name" value="RecF/RecN/SMC_N"/>
</dbReference>
<evidence type="ECO:0000256" key="3">
    <source>
        <dbReference type="ARBA" id="ARBA00022741"/>
    </source>
</evidence>
<dbReference type="Gene3D" id="3.40.50.300">
    <property type="entry name" value="P-loop containing nucleotide triphosphate hydrolases"/>
    <property type="match status" value="2"/>
</dbReference>
<organism evidence="10">
    <name type="scientific">Tuwongella immobilis</name>
    <dbReference type="NCBI Taxonomy" id="692036"/>
    <lineage>
        <taxon>Bacteria</taxon>
        <taxon>Pseudomonadati</taxon>
        <taxon>Planctomycetota</taxon>
        <taxon>Planctomycetia</taxon>
        <taxon>Gemmatales</taxon>
        <taxon>Gemmataceae</taxon>
        <taxon>Tuwongella</taxon>
    </lineage>
</organism>
<evidence type="ECO:0000256" key="1">
    <source>
        <dbReference type="ARBA" id="ARBA00004496"/>
    </source>
</evidence>
<dbReference type="Proteomes" id="UP000464378">
    <property type="component" value="Chromosome"/>
</dbReference>
<dbReference type="EMBL" id="LR586016">
    <property type="protein sequence ID" value="VIP05157.1"/>
    <property type="molecule type" value="Genomic_DNA"/>
</dbReference>
<dbReference type="GO" id="GO:0005524">
    <property type="term" value="F:ATP binding"/>
    <property type="evidence" value="ECO:0007669"/>
    <property type="project" value="UniProtKB-UniRule"/>
</dbReference>
<dbReference type="Gene3D" id="3.30.70.1620">
    <property type="match status" value="1"/>
</dbReference>
<feature type="coiled-coil region" evidence="7">
    <location>
        <begin position="711"/>
        <end position="857"/>
    </location>
</feature>
<dbReference type="HAMAP" id="MF_01894">
    <property type="entry name" value="Smc_prok"/>
    <property type="match status" value="1"/>
</dbReference>
<dbReference type="EMBL" id="LR593887">
    <property type="protein sequence ID" value="VTS07670.1"/>
    <property type="molecule type" value="Genomic_DNA"/>
</dbReference>
<dbReference type="CDD" id="cd03278">
    <property type="entry name" value="ABC_SMC_barmotin"/>
    <property type="match status" value="2"/>
</dbReference>
<evidence type="ECO:0000256" key="6">
    <source>
        <dbReference type="ARBA" id="ARBA00023125"/>
    </source>
</evidence>
<dbReference type="InParanoid" id="A0A6C2YUW9"/>
<comment type="function">
    <text evidence="7">Required for chromosome condensation and partitioning.</text>
</comment>
<keyword evidence="4 7" id="KW-0067">ATP-binding</keyword>
<dbReference type="Gene3D" id="1.20.1060.20">
    <property type="match status" value="1"/>
</dbReference>
<dbReference type="SMART" id="SM00968">
    <property type="entry name" value="SMC_hinge"/>
    <property type="match status" value="1"/>
</dbReference>
<dbReference type="PIRSF" id="PIRSF005719">
    <property type="entry name" value="SMC"/>
    <property type="match status" value="1"/>
</dbReference>
<keyword evidence="3 7" id="KW-0547">Nucleotide-binding</keyword>
<dbReference type="SUPFAM" id="SSF75553">
    <property type="entry name" value="Smc hinge domain"/>
    <property type="match status" value="1"/>
</dbReference>
<dbReference type="Pfam" id="PF02463">
    <property type="entry name" value="SMC_N"/>
    <property type="match status" value="1"/>
</dbReference>
<gene>
    <name evidence="7" type="primary">smc</name>
    <name evidence="10" type="ORF">GMBLW1_40360</name>
</gene>
<protein>
    <recommendedName>
        <fullName evidence="7">Chromosome partition protein Smc</fullName>
    </recommendedName>
</protein>
<comment type="similarity">
    <text evidence="7">Belongs to the SMC family.</text>
</comment>
<feature type="coiled-coil region" evidence="7">
    <location>
        <begin position="268"/>
        <end position="295"/>
    </location>
</feature>
<name>A0A6C2YUW9_9BACT</name>
<evidence type="ECO:0000256" key="7">
    <source>
        <dbReference type="HAMAP-Rule" id="MF_01894"/>
    </source>
</evidence>
<dbReference type="InterPro" id="IPR036277">
    <property type="entry name" value="SMC_hinge_sf"/>
</dbReference>
<comment type="domain">
    <text evidence="7">Contains large globular domains required for ATP hydrolysis at each terminus and a third globular domain forming a flexible hinge near the middle of the molecule. These domains are separated by coiled-coil structures.</text>
</comment>
<feature type="compositionally biased region" description="Basic and acidic residues" evidence="8">
    <location>
        <begin position="406"/>
        <end position="415"/>
    </location>
</feature>
<keyword evidence="6 7" id="KW-0238">DNA-binding</keyword>
<dbReference type="InterPro" id="IPR027417">
    <property type="entry name" value="P-loop_NTPase"/>
</dbReference>
<evidence type="ECO:0000259" key="9">
    <source>
        <dbReference type="SMART" id="SM00968"/>
    </source>
</evidence>
<sequence>MLQRLELVGFKSFAEKTRFDFAPGVTAIVGPNGSGKSNIVDAVRWILGEQSAKSLRGGEMADVIFNGSPSRKSLGLAEVTMTFDNSRNILNSTASEVQITRRVYRDGTGEYLINNQISRLKDIKELFLGSGAGSNAYSIIEQGRVDALLQASTADRRFIFEEAAGISRFKARKIETLRKLTHVEGNLQRLSDILAEVDKQLNKVRLEASKAQKYQEFTARLQELRVGSGLREYHRLTREWQSATLGLDELRQGLTDASREAVDGESQARHLEIALTEHEVRLRDAESALADARQRLVAGELTLQTESERTTEAERGLRDAGRRQLELGRQLLQLQVSRQQADAAIEAVKLDVSTRQEVANTLVESLESTTQQLAELRKQIDRDRAAHMDAVRAEANATNEANNLRRQTDDGRHQRDRLQRRLLQIENECDTLDETMVTLEQTGAGLQDQVQRTRHLLAEQTQRRAELRRQADALSQYVTEFHIDRGSLQSRLDLLHELERSQEGLGTGVREVLAWLGDDARARGLVIGLVGDLINVPREVAPLIELALGDRAASCFIVRNRLAFADLLAERDPPFASRVSFLELPQSGVEPPRDWPPLPNGAVRLAELVEVSDPSLRSLPEFLLGRTLLLPDWAAARQLAAEWGQRPGLRLLTRQGDLLESDGTLTVGRSHVETGLLSRKSELRELTAQISVLDARIRRGDENLAILRERVQAMEQPIRTMEQEIASLNQEAGDLSTQLTLRRTRRDDLDAEREMIQADLDQLDADVAERTEQIQHLHAATREAAQRVQVLQARMEQAEKAIRRLDQDRSRIEQDHTAAQVTLAQAREQLAAAMQHARQLDRDRDQKQSELAQVLQQRIDWQARLTESQVRALFAIGQRAKAFAEKDVNQQAYVYHVRKRDALRDERRVLLDRAQHARATQQDRVKEVHDRELRVQDLQRSRQLHIDRLREDYNLDLESLYAEQAEKLAVQADQPEDSTAVQEEIAELRKKLTRLGSVSLEALTELNEVEKRSQELRAQVTDLTQSKKSLMEIIERINDDSRRLFTEIFTSIRTHFQELFRKLFGGGQADIVLENPDDVLESGIEITARPPGKELRSISLMSGGEKTMTAIALLMAIFRNKPSPFCLLDEVDAALDEANTARLAGVIREFMDRSQFIVITHKKRTMSAADVLYGITMQESGVSKQVSVKFEDWPDEETGSPTTAQAA</sequence>
<proteinExistence type="inferred from homology"/>
<feature type="region of interest" description="Disordered" evidence="8">
    <location>
        <begin position="395"/>
        <end position="415"/>
    </location>
</feature>
<dbReference type="RefSeq" id="WP_162660188.1">
    <property type="nucleotide sequence ID" value="NZ_LR593887.1"/>
</dbReference>
<evidence type="ECO:0000256" key="5">
    <source>
        <dbReference type="ARBA" id="ARBA00023054"/>
    </source>
</evidence>
<dbReference type="GO" id="GO:0005737">
    <property type="term" value="C:cytoplasm"/>
    <property type="evidence" value="ECO:0007669"/>
    <property type="project" value="UniProtKB-SubCell"/>
</dbReference>
<feature type="domain" description="SMC hinge" evidence="9">
    <location>
        <begin position="524"/>
        <end position="640"/>
    </location>
</feature>
<feature type="binding site" evidence="7">
    <location>
        <begin position="31"/>
        <end position="38"/>
    </location>
    <ligand>
        <name>ATP</name>
        <dbReference type="ChEBI" id="CHEBI:30616"/>
    </ligand>
</feature>
<dbReference type="GO" id="GO:0016887">
    <property type="term" value="F:ATP hydrolysis activity"/>
    <property type="evidence" value="ECO:0007669"/>
    <property type="project" value="InterPro"/>
</dbReference>
<evidence type="ECO:0000256" key="8">
    <source>
        <dbReference type="SAM" id="MobiDB-lite"/>
    </source>
</evidence>
<feature type="coiled-coil region" evidence="7">
    <location>
        <begin position="999"/>
        <end position="1026"/>
    </location>
</feature>
<dbReference type="PANTHER" id="PTHR43977">
    <property type="entry name" value="STRUCTURAL MAINTENANCE OF CHROMOSOMES PROTEIN 3"/>
    <property type="match status" value="1"/>
</dbReference>
<comment type="subcellular location">
    <subcellularLocation>
        <location evidence="1 7">Cytoplasm</location>
    </subcellularLocation>
</comment>
<accession>A0A6C2YUW9</accession>
<dbReference type="NCBIfam" id="TIGR02168">
    <property type="entry name" value="SMC_prok_B"/>
    <property type="match status" value="1"/>
</dbReference>
<evidence type="ECO:0000313" key="10">
    <source>
        <dbReference type="EMBL" id="VIP05157.1"/>
    </source>
</evidence>
<dbReference type="AlphaFoldDB" id="A0A6C2YUW9"/>
<dbReference type="GO" id="GO:0007059">
    <property type="term" value="P:chromosome segregation"/>
    <property type="evidence" value="ECO:0007669"/>
    <property type="project" value="UniProtKB-UniRule"/>
</dbReference>
<dbReference type="GO" id="GO:0030261">
    <property type="term" value="P:chromosome condensation"/>
    <property type="evidence" value="ECO:0007669"/>
    <property type="project" value="InterPro"/>
</dbReference>
<comment type="subunit">
    <text evidence="7">Homodimer.</text>
</comment>
<dbReference type="InterPro" id="IPR010935">
    <property type="entry name" value="SMC_hinge"/>
</dbReference>
<evidence type="ECO:0000256" key="2">
    <source>
        <dbReference type="ARBA" id="ARBA00022490"/>
    </source>
</evidence>
<dbReference type="KEGG" id="tim:GMBLW1_40360"/>
<evidence type="ECO:0000256" key="4">
    <source>
        <dbReference type="ARBA" id="ARBA00022840"/>
    </source>
</evidence>
<dbReference type="GO" id="GO:0006260">
    <property type="term" value="P:DNA replication"/>
    <property type="evidence" value="ECO:0007669"/>
    <property type="project" value="UniProtKB-UniRule"/>
</dbReference>
<dbReference type="Gene3D" id="1.10.287.1490">
    <property type="match status" value="1"/>
</dbReference>
<keyword evidence="2 7" id="KW-0963">Cytoplasm</keyword>
<dbReference type="InterPro" id="IPR011890">
    <property type="entry name" value="SMC_prok"/>
</dbReference>
<dbReference type="GO" id="GO:0005694">
    <property type="term" value="C:chromosome"/>
    <property type="evidence" value="ECO:0007669"/>
    <property type="project" value="InterPro"/>
</dbReference>
<dbReference type="SUPFAM" id="SSF52540">
    <property type="entry name" value="P-loop containing nucleoside triphosphate hydrolases"/>
    <property type="match status" value="1"/>
</dbReference>